<comment type="caution">
    <text evidence="3">The sequence shown here is derived from an EMBL/GenBank/DDBJ whole genome shotgun (WGS) entry which is preliminary data.</text>
</comment>
<organism evidence="3 4">
    <name type="scientific">Corynebacterium matruchotii</name>
    <dbReference type="NCBI Taxonomy" id="43768"/>
    <lineage>
        <taxon>Bacteria</taxon>
        <taxon>Bacillati</taxon>
        <taxon>Actinomycetota</taxon>
        <taxon>Actinomycetes</taxon>
        <taxon>Mycobacteriales</taxon>
        <taxon>Corynebacteriaceae</taxon>
        <taxon>Corynebacterium</taxon>
    </lineage>
</organism>
<feature type="signal peptide" evidence="2">
    <location>
        <begin position="1"/>
        <end position="45"/>
    </location>
</feature>
<protein>
    <submittedName>
        <fullName evidence="3">Putative secreted protein</fullName>
    </submittedName>
</protein>
<sequence length="327" mass="34249">MRHLAIPTSTMCSVIASPTTRLLLATVACLSLLLAACGSTTNDPAVPVDKPVGVQIEAPRVTLVDAGSAPHTTLRYRDIDTGDHKVNVTITDAFTPTVGTAADTNDTPALEPQSPTTFTSALVTRTRKAENSETSSRSVTAELDHPKLTGDGAKDDLASAHGFAFGWFGNDAGTISSVNFTAPTAANDQTRALTEQFLTAMVGLPIVFPTEPVGVGGSWTVESRITGQTPLLQTITYTVTGMAGDKVDLKTSVEQRPTLGSLDMDDGAKLAVLSSKTVSEGSLTMDLTRPLPTAGSVALTTRIVYGTEDSEHRVIQDTSTKVAFDAQ</sequence>
<feature type="region of interest" description="Disordered" evidence="1">
    <location>
        <begin position="126"/>
        <end position="148"/>
    </location>
</feature>
<dbReference type="AlphaFoldDB" id="A0A8B4H6S3"/>
<proteinExistence type="predicted"/>
<reference evidence="3 4" key="1">
    <citation type="submission" date="2018-06" db="EMBL/GenBank/DDBJ databases">
        <authorList>
            <consortium name="Pathogen Informatics"/>
            <person name="Doyle S."/>
        </authorList>
    </citation>
    <scope>NUCLEOTIDE SEQUENCE [LARGE SCALE GENOMIC DNA]</scope>
    <source>
        <strain evidence="3 4">NCTC10254</strain>
    </source>
</reference>
<evidence type="ECO:0000256" key="1">
    <source>
        <dbReference type="SAM" id="MobiDB-lite"/>
    </source>
</evidence>
<keyword evidence="2" id="KW-0732">Signal</keyword>
<name>A0A8B4H6S3_9CORY</name>
<dbReference type="Proteomes" id="UP000249886">
    <property type="component" value="Unassembled WGS sequence"/>
</dbReference>
<feature type="chain" id="PRO_5038820241" evidence="2">
    <location>
        <begin position="46"/>
        <end position="327"/>
    </location>
</feature>
<evidence type="ECO:0000313" key="3">
    <source>
        <dbReference type="EMBL" id="SPW27909.1"/>
    </source>
</evidence>
<gene>
    <name evidence="3" type="ORF">NCTC10254_01103</name>
</gene>
<accession>A0A8B4H6S3</accession>
<dbReference type="EMBL" id="UARK01000003">
    <property type="protein sequence ID" value="SPW27909.1"/>
    <property type="molecule type" value="Genomic_DNA"/>
</dbReference>
<evidence type="ECO:0000256" key="2">
    <source>
        <dbReference type="SAM" id="SignalP"/>
    </source>
</evidence>
<evidence type="ECO:0000313" key="4">
    <source>
        <dbReference type="Proteomes" id="UP000249886"/>
    </source>
</evidence>